<feature type="compositionally biased region" description="Basic residues" evidence="1">
    <location>
        <begin position="535"/>
        <end position="546"/>
    </location>
</feature>
<keyword evidence="5" id="KW-1185">Reference proteome</keyword>
<accession>A0A485LMF8</accession>
<dbReference type="OrthoDB" id="3231855at2759"/>
<evidence type="ECO:0000313" key="5">
    <source>
        <dbReference type="Proteomes" id="UP000332933"/>
    </source>
</evidence>
<name>A0A485LMF8_9STRA</name>
<dbReference type="EMBL" id="VJMH01006978">
    <property type="protein sequence ID" value="KAF0686726.1"/>
    <property type="molecule type" value="Genomic_DNA"/>
</dbReference>
<reference evidence="4 5" key="1">
    <citation type="submission" date="2019-03" db="EMBL/GenBank/DDBJ databases">
        <authorList>
            <person name="Gaulin E."/>
            <person name="Dumas B."/>
        </authorList>
    </citation>
    <scope>NUCLEOTIDE SEQUENCE [LARGE SCALE GENOMIC DNA]</scope>
    <source>
        <strain evidence="4">CBS 568.67</strain>
    </source>
</reference>
<sequence length="729" mass="81954">MDGADMVGMLADMVGHSLHEDEIQLVLAKNEGDMTKALDELLSLMAIREMPDAMAPRENTQGDGSLQWELFTNELTAYGLDDEACHELVQVLKERKGTEKLTTSTIMLELLDAMDDVDEHPLQDLQNRYPMIPFDMIQEAYELHNYDVKATAASLIETKELLNESGTIETFSYASVVKPKQTMTAAPPPSVQDKYEFPTLTRFQLGQPATTTSVWAKETQGLPRGRGTLTTRMKFEQLRHSFPSVDPDVVCAALLVSDSSVVAAEAILESTFPNACVKPKQSTGRRVDEDDASSSSMFTDEHAAVEWENRGFAYYQAETDALQDEISSLHADALRKFAGKYNHFLGRERLDRLHALRRKLKSVRDQAAYAFFLEHQSHVATGRPIDLHGLYIQEACQVLDWCLKYCRDHRVNKFTVITGVGNHTVRGGRMYSTFPIALARRGIPFAQEGGHLVIYPHQNVAARRYIWHAVTPLASRQRGGHVAFGILTNVVTMATETEGAAAMSEERGRRKKFSLKRWLKKVLGKHRRSAEEKQVRRKQRKDLKKAKHDDPTDALADRLDRLPPWTDLKRDNQAPDVGMMDDEDNQDEPERASAAFHVGVPYTGAITIDNPLLEDHPPAHEALTKSVAFRKMDPLTPETPSSDAPVVYGRSREDLCSQIKMLPQNPVDFLHEIKMRQRSRAHYSQGPRAPIKRKEPQFTGPIALVLARSAAMLPDSDDESDESSDGEWE</sequence>
<evidence type="ECO:0000256" key="1">
    <source>
        <dbReference type="SAM" id="MobiDB-lite"/>
    </source>
</evidence>
<feature type="region of interest" description="Disordered" evidence="1">
    <location>
        <begin position="524"/>
        <end position="588"/>
    </location>
</feature>
<evidence type="ECO:0000313" key="3">
    <source>
        <dbReference type="EMBL" id="KAF0686726.1"/>
    </source>
</evidence>
<dbReference type="Gene3D" id="3.30.1370.110">
    <property type="match status" value="1"/>
</dbReference>
<dbReference type="InterPro" id="IPR002625">
    <property type="entry name" value="Smr_dom"/>
</dbReference>
<dbReference type="InterPro" id="IPR036063">
    <property type="entry name" value="Smr_dom_sf"/>
</dbReference>
<evidence type="ECO:0000259" key="2">
    <source>
        <dbReference type="PROSITE" id="PS50828"/>
    </source>
</evidence>
<reference evidence="3" key="2">
    <citation type="submission" date="2019-06" db="EMBL/GenBank/DDBJ databases">
        <title>Genomics analysis of Aphanomyces spp. identifies a new class of oomycete effector associated with host adaptation.</title>
        <authorList>
            <person name="Gaulin E."/>
        </authorList>
    </citation>
    <scope>NUCLEOTIDE SEQUENCE</scope>
    <source>
        <strain evidence="3">CBS 578.67</strain>
    </source>
</reference>
<protein>
    <submittedName>
        <fullName evidence="4">Aste57867_21474 protein</fullName>
    </submittedName>
</protein>
<dbReference type="GO" id="GO:0004519">
    <property type="term" value="F:endonuclease activity"/>
    <property type="evidence" value="ECO:0007669"/>
    <property type="project" value="TreeGrafter"/>
</dbReference>
<dbReference type="PANTHER" id="PTHR46535:SF1">
    <property type="entry name" value="NEDD4-BINDING PROTEIN 2"/>
    <property type="match status" value="1"/>
</dbReference>
<evidence type="ECO:0000313" key="4">
    <source>
        <dbReference type="EMBL" id="VFT98144.1"/>
    </source>
</evidence>
<feature type="region of interest" description="Disordered" evidence="1">
    <location>
        <begin position="678"/>
        <end position="697"/>
    </location>
</feature>
<dbReference type="PANTHER" id="PTHR46535">
    <property type="entry name" value="NEDD4-BINDING PROTEIN 2"/>
    <property type="match status" value="1"/>
</dbReference>
<feature type="region of interest" description="Disordered" evidence="1">
    <location>
        <begin position="709"/>
        <end position="729"/>
    </location>
</feature>
<organism evidence="4 5">
    <name type="scientific">Aphanomyces stellatus</name>
    <dbReference type="NCBI Taxonomy" id="120398"/>
    <lineage>
        <taxon>Eukaryota</taxon>
        <taxon>Sar</taxon>
        <taxon>Stramenopiles</taxon>
        <taxon>Oomycota</taxon>
        <taxon>Saprolegniomycetes</taxon>
        <taxon>Saprolegniales</taxon>
        <taxon>Verrucalvaceae</taxon>
        <taxon>Aphanomyces</taxon>
    </lineage>
</organism>
<feature type="compositionally biased region" description="Acidic residues" evidence="1">
    <location>
        <begin position="715"/>
        <end position="729"/>
    </location>
</feature>
<dbReference type="AlphaFoldDB" id="A0A485LMF8"/>
<dbReference type="InterPro" id="IPR052772">
    <property type="entry name" value="Endo/PolyKinase_Domain-Protein"/>
</dbReference>
<dbReference type="GO" id="GO:0005634">
    <property type="term" value="C:nucleus"/>
    <property type="evidence" value="ECO:0007669"/>
    <property type="project" value="TreeGrafter"/>
</dbReference>
<feature type="domain" description="Smr" evidence="2">
    <location>
        <begin position="385"/>
        <end position="457"/>
    </location>
</feature>
<dbReference type="SUPFAM" id="SSF160443">
    <property type="entry name" value="SMR domain-like"/>
    <property type="match status" value="1"/>
</dbReference>
<dbReference type="PROSITE" id="PS50828">
    <property type="entry name" value="SMR"/>
    <property type="match status" value="1"/>
</dbReference>
<dbReference type="EMBL" id="CAADRA010007004">
    <property type="protein sequence ID" value="VFT98144.1"/>
    <property type="molecule type" value="Genomic_DNA"/>
</dbReference>
<feature type="compositionally biased region" description="Basic and acidic residues" evidence="1">
    <location>
        <begin position="547"/>
        <end position="573"/>
    </location>
</feature>
<gene>
    <name evidence="4" type="primary">Aste57867_21474</name>
    <name evidence="3" type="ORF">As57867_021405</name>
    <name evidence="4" type="ORF">ASTE57867_21474</name>
</gene>
<dbReference type="Proteomes" id="UP000332933">
    <property type="component" value="Unassembled WGS sequence"/>
</dbReference>
<proteinExistence type="predicted"/>